<gene>
    <name evidence="4 5" type="primary">LOC103487826</name>
    <name evidence="2" type="synonym">103487826</name>
</gene>
<sequence>MEEWGRTRIPSRPSNYVTILDLRERWLKENEREHKEKEDLKQLELEERQQKVPRTEPEKKDDQKPVVRKPRRNASSWSRNGREKVRMYYRAVPVSNPQNVNETCKKIEDEREPELPVPPIERDKKKEKKGRKKKRGAQKGKMDKTSPTPEENLKEEVWEKECEVGVQNGKKNVRARKIDEKKGTGSQRGPEKTGYAHEMKEMENKLSLISVSLEIKRGTNNGVDRGSSSQGNRNFRYHRNLDRRGPRKQKDVKMIWVRKDELSKGA</sequence>
<dbReference type="KEGG" id="cmo:103487826"/>
<dbReference type="AlphaFoldDB" id="A0A1S3BBD2"/>
<dbReference type="RefSeq" id="XP_008444535.1">
    <property type="nucleotide sequence ID" value="XM_008446313.2"/>
</dbReference>
<evidence type="ECO:0000313" key="2">
    <source>
        <dbReference type="EnsemblPlants" id="MELO3C010797.2.1"/>
    </source>
</evidence>
<feature type="compositionally biased region" description="Polar residues" evidence="1">
    <location>
        <begin position="218"/>
        <end position="233"/>
    </location>
</feature>
<dbReference type="Proteomes" id="UP001652600">
    <property type="component" value="Chromosome 3"/>
</dbReference>
<name>A0A1S3BBD2_CUCME</name>
<dbReference type="EnsemblPlants" id="MELO3C010797.2.1">
    <property type="protein sequence ID" value="MELO3C010797.2.1"/>
    <property type="gene ID" value="MELO3C010797.2"/>
</dbReference>
<organism evidence="3 4">
    <name type="scientific">Cucumis melo</name>
    <name type="common">Muskmelon</name>
    <dbReference type="NCBI Taxonomy" id="3656"/>
    <lineage>
        <taxon>Eukaryota</taxon>
        <taxon>Viridiplantae</taxon>
        <taxon>Streptophyta</taxon>
        <taxon>Embryophyta</taxon>
        <taxon>Tracheophyta</taxon>
        <taxon>Spermatophyta</taxon>
        <taxon>Magnoliopsida</taxon>
        <taxon>eudicotyledons</taxon>
        <taxon>Gunneridae</taxon>
        <taxon>Pentapetalae</taxon>
        <taxon>rosids</taxon>
        <taxon>fabids</taxon>
        <taxon>Cucurbitales</taxon>
        <taxon>Cucurbitaceae</taxon>
        <taxon>Benincaseae</taxon>
        <taxon>Cucumis</taxon>
    </lineage>
</organism>
<keyword evidence="3" id="KW-1185">Reference proteome</keyword>
<dbReference type="RefSeq" id="XP_008444536.1">
    <property type="nucleotide sequence ID" value="XM_008446314.2"/>
</dbReference>
<evidence type="ECO:0000313" key="5">
    <source>
        <dbReference type="RefSeq" id="XP_008444536.1"/>
    </source>
</evidence>
<accession>A0A1S3BBD2</accession>
<evidence type="ECO:0000256" key="1">
    <source>
        <dbReference type="SAM" id="MobiDB-lite"/>
    </source>
</evidence>
<feature type="compositionally biased region" description="Basic residues" evidence="1">
    <location>
        <begin position="125"/>
        <end position="138"/>
    </location>
</feature>
<feature type="compositionally biased region" description="Basic and acidic residues" evidence="1">
    <location>
        <begin position="239"/>
        <end position="252"/>
    </location>
</feature>
<feature type="region of interest" description="Disordered" evidence="1">
    <location>
        <begin position="218"/>
        <end position="252"/>
    </location>
</feature>
<proteinExistence type="predicted"/>
<feature type="compositionally biased region" description="Basic and acidic residues" evidence="1">
    <location>
        <begin position="176"/>
        <end position="197"/>
    </location>
</feature>
<feature type="region of interest" description="Disordered" evidence="1">
    <location>
        <begin position="31"/>
        <end position="156"/>
    </location>
</feature>
<feature type="region of interest" description="Disordered" evidence="1">
    <location>
        <begin position="173"/>
        <end position="197"/>
    </location>
</feature>
<protein>
    <submittedName>
        <fullName evidence="4 5">Glutamic acid-rich protein</fullName>
    </submittedName>
</protein>
<feature type="compositionally biased region" description="Basic and acidic residues" evidence="1">
    <location>
        <begin position="31"/>
        <end position="65"/>
    </location>
</feature>
<dbReference type="GeneID" id="103487826"/>
<dbReference type="Gramene" id="MELO3C010797.2.1">
    <property type="protein sequence ID" value="MELO3C010797.2.1"/>
    <property type="gene ID" value="MELO3C010797.2"/>
</dbReference>
<evidence type="ECO:0000313" key="3">
    <source>
        <dbReference type="Proteomes" id="UP001652600"/>
    </source>
</evidence>
<evidence type="ECO:0000313" key="4">
    <source>
        <dbReference type="RefSeq" id="XP_008444535.1"/>
    </source>
</evidence>
<reference evidence="2" key="1">
    <citation type="submission" date="2023-03" db="UniProtKB">
        <authorList>
            <consortium name="EnsemblPlants"/>
        </authorList>
    </citation>
    <scope>IDENTIFICATION</scope>
</reference>
<reference evidence="4 5" key="2">
    <citation type="submission" date="2025-04" db="UniProtKB">
        <authorList>
            <consortium name="RefSeq"/>
        </authorList>
    </citation>
    <scope>IDENTIFICATION</scope>
</reference>
<dbReference type="OrthoDB" id="1717379at2759"/>